<keyword evidence="1" id="KW-1133">Transmembrane helix</keyword>
<keyword evidence="1" id="KW-0812">Transmembrane</keyword>
<sequence length="461" mass="51167">MQGVVERSKNQWVSHVEQLLDAAGGGGDTSEEARQWRKQSVYRVPGYIKNGSSYGPQMVSLGPLHHGAAELLPAEAHKERALLHLLRRGGADGRRLRLGALVASMEEVVDELQEAYECLDAAWRRDDRDAFVKMMVLDGCFLLEVMRTAELNGREASDDYAVDDPVFSRHGELYVFPYVRRDMLMIENQLPLLVLQRILAFVHATDSATDDAINNMVLRFVTMIPDPPAMSGGGSLALHPLDVCHRSLLHGRSPPSHAGRREEFVPSATELDQAGVTFRPSRTCSLRDISFHRGELRIPRLPIDDTTEHKLFSLMAFEKLHASAVAGGNEVTAYVFFMDNVIKSADDARLLGGVVSNGLGSDKAVAEMYNRLANEAVLDGRSALHDVHWEVNAYRERRWNQWRASLVKNHAANPWAIISLVVAFVLLVLTVLQTVYTVLPYYQDQAASSSAGIAGQLHPEL</sequence>
<evidence type="ECO:0000313" key="2">
    <source>
        <dbReference type="EnsemblPlants" id="LPERR08G09410.1"/>
    </source>
</evidence>
<dbReference type="PANTHER" id="PTHR31170:SF18">
    <property type="entry name" value="(WILD MALAYSIAN BANANA) HYPOTHETICAL PROTEIN"/>
    <property type="match status" value="1"/>
</dbReference>
<dbReference type="EnsemblPlants" id="LPERR08G09410.1">
    <property type="protein sequence ID" value="LPERR08G09410.1"/>
    <property type="gene ID" value="LPERR08G09410"/>
</dbReference>
<dbReference type="Proteomes" id="UP000032180">
    <property type="component" value="Chromosome 8"/>
</dbReference>
<accession>A0A0D9X6U7</accession>
<reference evidence="2" key="3">
    <citation type="submission" date="2015-04" db="UniProtKB">
        <authorList>
            <consortium name="EnsemblPlants"/>
        </authorList>
    </citation>
    <scope>IDENTIFICATION</scope>
</reference>
<dbReference type="HOGENOM" id="CLU_020188_0_2_1"/>
<protein>
    <submittedName>
        <fullName evidence="2">Uncharacterized protein</fullName>
    </submittedName>
</protein>
<dbReference type="Gramene" id="LPERR08G09410.1">
    <property type="protein sequence ID" value="LPERR08G09410.1"/>
    <property type="gene ID" value="LPERR08G09410"/>
</dbReference>
<organism evidence="2 3">
    <name type="scientific">Leersia perrieri</name>
    <dbReference type="NCBI Taxonomy" id="77586"/>
    <lineage>
        <taxon>Eukaryota</taxon>
        <taxon>Viridiplantae</taxon>
        <taxon>Streptophyta</taxon>
        <taxon>Embryophyta</taxon>
        <taxon>Tracheophyta</taxon>
        <taxon>Spermatophyta</taxon>
        <taxon>Magnoliopsida</taxon>
        <taxon>Liliopsida</taxon>
        <taxon>Poales</taxon>
        <taxon>Poaceae</taxon>
        <taxon>BOP clade</taxon>
        <taxon>Oryzoideae</taxon>
        <taxon>Oryzeae</taxon>
        <taxon>Oryzinae</taxon>
        <taxon>Leersia</taxon>
    </lineage>
</organism>
<dbReference type="InterPro" id="IPR004158">
    <property type="entry name" value="DUF247_pln"/>
</dbReference>
<dbReference type="STRING" id="77586.A0A0D9X6U7"/>
<reference evidence="3" key="2">
    <citation type="submission" date="2013-12" db="EMBL/GenBank/DDBJ databases">
        <authorList>
            <person name="Yu Y."/>
            <person name="Lee S."/>
            <person name="de Baynast K."/>
            <person name="Wissotski M."/>
            <person name="Liu L."/>
            <person name="Talag J."/>
            <person name="Goicoechea J."/>
            <person name="Angelova A."/>
            <person name="Jetty R."/>
            <person name="Kudrna D."/>
            <person name="Golser W."/>
            <person name="Rivera L."/>
            <person name="Zhang J."/>
            <person name="Wing R."/>
        </authorList>
    </citation>
    <scope>NUCLEOTIDE SEQUENCE</scope>
</reference>
<keyword evidence="3" id="KW-1185">Reference proteome</keyword>
<dbReference type="eggNOG" id="ENOG502QR4P">
    <property type="taxonomic scope" value="Eukaryota"/>
</dbReference>
<evidence type="ECO:0000256" key="1">
    <source>
        <dbReference type="SAM" id="Phobius"/>
    </source>
</evidence>
<name>A0A0D9X6U7_9ORYZ</name>
<reference evidence="2 3" key="1">
    <citation type="submission" date="2012-08" db="EMBL/GenBank/DDBJ databases">
        <title>Oryza genome evolution.</title>
        <authorList>
            <person name="Wing R.A."/>
        </authorList>
    </citation>
    <scope>NUCLEOTIDE SEQUENCE</scope>
</reference>
<evidence type="ECO:0000313" key="3">
    <source>
        <dbReference type="Proteomes" id="UP000032180"/>
    </source>
</evidence>
<keyword evidence="1" id="KW-0472">Membrane</keyword>
<dbReference type="AlphaFoldDB" id="A0A0D9X6U7"/>
<proteinExistence type="predicted"/>
<dbReference type="Pfam" id="PF03140">
    <property type="entry name" value="DUF247"/>
    <property type="match status" value="1"/>
</dbReference>
<dbReference type="PANTHER" id="PTHR31170">
    <property type="entry name" value="BNAC04G53230D PROTEIN"/>
    <property type="match status" value="1"/>
</dbReference>
<feature type="transmembrane region" description="Helical" evidence="1">
    <location>
        <begin position="415"/>
        <end position="439"/>
    </location>
</feature>